<evidence type="ECO:0000313" key="4">
    <source>
        <dbReference type="Proteomes" id="UP000799429"/>
    </source>
</evidence>
<dbReference type="GO" id="GO:0008168">
    <property type="term" value="F:methyltransferase activity"/>
    <property type="evidence" value="ECO:0007669"/>
    <property type="project" value="InterPro"/>
</dbReference>
<dbReference type="SUPFAM" id="SSF53335">
    <property type="entry name" value="S-adenosyl-L-methionine-dependent methyltransferases"/>
    <property type="match status" value="1"/>
</dbReference>
<accession>A0A9P4VUQ7</accession>
<protein>
    <submittedName>
        <fullName evidence="3">MT-A70-domain-containing protein</fullName>
    </submittedName>
</protein>
<dbReference type="PROSITE" id="PS51143">
    <property type="entry name" value="MT_A70"/>
    <property type="match status" value="1"/>
</dbReference>
<evidence type="ECO:0000256" key="1">
    <source>
        <dbReference type="PROSITE-ProRule" id="PRU00489"/>
    </source>
</evidence>
<dbReference type="Gene3D" id="3.40.50.150">
    <property type="entry name" value="Vaccinia Virus protein VP39"/>
    <property type="match status" value="1"/>
</dbReference>
<dbReference type="GO" id="GO:0032259">
    <property type="term" value="P:methylation"/>
    <property type="evidence" value="ECO:0007669"/>
    <property type="project" value="InterPro"/>
</dbReference>
<keyword evidence="4" id="KW-1185">Reference proteome</keyword>
<dbReference type="OrthoDB" id="61116at2759"/>
<dbReference type="AlphaFoldDB" id="A0A9P4VUQ7"/>
<dbReference type="InterPro" id="IPR007757">
    <property type="entry name" value="MT-A70-like"/>
</dbReference>
<dbReference type="InterPro" id="IPR002052">
    <property type="entry name" value="DNA_methylase_N6_adenine_CS"/>
</dbReference>
<dbReference type="Proteomes" id="UP000799429">
    <property type="component" value="Unassembled WGS sequence"/>
</dbReference>
<dbReference type="PANTHER" id="PTHR12829">
    <property type="entry name" value="N6-ADENOSINE-METHYLTRANSFERASE"/>
    <property type="match status" value="1"/>
</dbReference>
<dbReference type="EMBL" id="MU006090">
    <property type="protein sequence ID" value="KAF2842232.1"/>
    <property type="molecule type" value="Genomic_DNA"/>
</dbReference>
<dbReference type="Pfam" id="PF05063">
    <property type="entry name" value="MT-A70"/>
    <property type="match status" value="1"/>
</dbReference>
<evidence type="ECO:0000256" key="2">
    <source>
        <dbReference type="SAM" id="MobiDB-lite"/>
    </source>
</evidence>
<dbReference type="PROSITE" id="PS00092">
    <property type="entry name" value="N6_MTASE"/>
    <property type="match status" value="1"/>
</dbReference>
<evidence type="ECO:0000313" key="3">
    <source>
        <dbReference type="EMBL" id="KAF2842232.1"/>
    </source>
</evidence>
<proteinExistence type="inferred from homology"/>
<dbReference type="InterPro" id="IPR029063">
    <property type="entry name" value="SAM-dependent_MTases_sf"/>
</dbReference>
<feature type="region of interest" description="Disordered" evidence="2">
    <location>
        <begin position="110"/>
        <end position="132"/>
    </location>
</feature>
<comment type="similarity">
    <text evidence="1">Belongs to the MT-A70-like family.</text>
</comment>
<reference evidence="3" key="1">
    <citation type="journal article" date="2020" name="Stud. Mycol.">
        <title>101 Dothideomycetes genomes: a test case for predicting lifestyles and emergence of pathogens.</title>
        <authorList>
            <person name="Haridas S."/>
            <person name="Albert R."/>
            <person name="Binder M."/>
            <person name="Bloem J."/>
            <person name="Labutti K."/>
            <person name="Salamov A."/>
            <person name="Andreopoulos B."/>
            <person name="Baker S."/>
            <person name="Barry K."/>
            <person name="Bills G."/>
            <person name="Bluhm B."/>
            <person name="Cannon C."/>
            <person name="Castanera R."/>
            <person name="Culley D."/>
            <person name="Daum C."/>
            <person name="Ezra D."/>
            <person name="Gonzalez J."/>
            <person name="Henrissat B."/>
            <person name="Kuo A."/>
            <person name="Liang C."/>
            <person name="Lipzen A."/>
            <person name="Lutzoni F."/>
            <person name="Magnuson J."/>
            <person name="Mondo S."/>
            <person name="Nolan M."/>
            <person name="Ohm R."/>
            <person name="Pangilinan J."/>
            <person name="Park H.-J."/>
            <person name="Ramirez L."/>
            <person name="Alfaro M."/>
            <person name="Sun H."/>
            <person name="Tritt A."/>
            <person name="Yoshinaga Y."/>
            <person name="Zwiers L.-H."/>
            <person name="Turgeon B."/>
            <person name="Goodwin S."/>
            <person name="Spatafora J."/>
            <person name="Crous P."/>
            <person name="Grigoriev I."/>
        </authorList>
    </citation>
    <scope>NUCLEOTIDE SEQUENCE</scope>
    <source>
        <strain evidence="3">CBS 101060</strain>
    </source>
</reference>
<dbReference type="PANTHER" id="PTHR12829:SF4">
    <property type="entry name" value="N(6)-ADENINE-SPECIFIC METHYLTRANSFERASE METTL4"/>
    <property type="match status" value="1"/>
</dbReference>
<dbReference type="GO" id="GO:0005634">
    <property type="term" value="C:nucleus"/>
    <property type="evidence" value="ECO:0007669"/>
    <property type="project" value="TreeGrafter"/>
</dbReference>
<organism evidence="3 4">
    <name type="scientific">Patellaria atrata CBS 101060</name>
    <dbReference type="NCBI Taxonomy" id="1346257"/>
    <lineage>
        <taxon>Eukaryota</taxon>
        <taxon>Fungi</taxon>
        <taxon>Dikarya</taxon>
        <taxon>Ascomycota</taxon>
        <taxon>Pezizomycotina</taxon>
        <taxon>Dothideomycetes</taxon>
        <taxon>Dothideomycetes incertae sedis</taxon>
        <taxon>Patellariales</taxon>
        <taxon>Patellariaceae</taxon>
        <taxon>Patellaria</taxon>
    </lineage>
</organism>
<dbReference type="GO" id="GO:0003676">
    <property type="term" value="F:nucleic acid binding"/>
    <property type="evidence" value="ECO:0007669"/>
    <property type="project" value="InterPro"/>
</dbReference>
<name>A0A9P4VUQ7_9PEZI</name>
<gene>
    <name evidence="3" type="ORF">M501DRAFT_998489</name>
</gene>
<comment type="caution">
    <text evidence="3">The sequence shown here is derived from an EMBL/GenBank/DDBJ whole genome shotgun (WGS) entry which is preliminary data.</text>
</comment>
<sequence>MDGPTSSILYQDPKLGIILVDIPISIALAQYREPSDQIGTLLSSQPLEQPYAPHDPKTKHAAEKLNANTVESELHAEYRTLIDKSLAMIHLNFRGNWCLPRRVKDHISSRAQTRSKRAIAESEATGENDHGRDGTIEFIVDLPNDFFSSLQDSPRDFYTVNNERQGFSLQQVSEEELDLLSLDPIFHNPSNSPVFWDVLRKTQERKYRFFFPPQSSFVLGNCLDAITFRNAVKNISQEYDTPRRFDLILIDPPYPNASAKRSNRYKTYSHLNDIKRLLLRMDLDAFIEPNGLIGVWITNKRAIRRMILGLFEKINVQLVEEWIWVKTTIKGELVSDLDSLWRKPYEVLLVARAPKSSMAVPEPVDSIRKRAIFGVPDLHSRKPCLKEIFKLVVPELRVDNGLEIFARNLVAGWWSWGNEVLKFNWDGYWERK</sequence>